<organism evidence="2 3">
    <name type="scientific">Thalassobacillus cyri</name>
    <dbReference type="NCBI Taxonomy" id="571932"/>
    <lineage>
        <taxon>Bacteria</taxon>
        <taxon>Bacillati</taxon>
        <taxon>Bacillota</taxon>
        <taxon>Bacilli</taxon>
        <taxon>Bacillales</taxon>
        <taxon>Bacillaceae</taxon>
        <taxon>Thalassobacillus</taxon>
    </lineage>
</organism>
<dbReference type="Proteomes" id="UP000198584">
    <property type="component" value="Unassembled WGS sequence"/>
</dbReference>
<dbReference type="OrthoDB" id="9798081at2"/>
<sequence length="172" mass="20193">MLPSFETERLVLRERTLKDMDDCMEMDRDIEVVRYIPEIAELINGRYYDQHRAFVRKRMETVYPPGMGYWVIESKENPAEFMGWVLLIPIDKRGPEIEIGWRLKREYWGKGYATEAARVILQHAFDTAGLEKIVADIHYLNHGSIRVAEKLGLKAIGTGDDTNYRRYCLYKS</sequence>
<dbReference type="InterPro" id="IPR051531">
    <property type="entry name" value="N-acetyltransferase"/>
</dbReference>
<reference evidence="2 3" key="1">
    <citation type="submission" date="2016-10" db="EMBL/GenBank/DDBJ databases">
        <authorList>
            <person name="de Groot N.N."/>
        </authorList>
    </citation>
    <scope>NUCLEOTIDE SEQUENCE [LARGE SCALE GENOMIC DNA]</scope>
    <source>
        <strain evidence="2 3">CCM7597</strain>
    </source>
</reference>
<dbReference type="AlphaFoldDB" id="A0A1H3W4F6"/>
<proteinExistence type="predicted"/>
<accession>A0A1H3W4F6</accession>
<dbReference type="PROSITE" id="PS51186">
    <property type="entry name" value="GNAT"/>
    <property type="match status" value="1"/>
</dbReference>
<dbReference type="GO" id="GO:0016747">
    <property type="term" value="F:acyltransferase activity, transferring groups other than amino-acyl groups"/>
    <property type="evidence" value="ECO:0007669"/>
    <property type="project" value="InterPro"/>
</dbReference>
<name>A0A1H3W4F6_9BACI</name>
<dbReference type="Gene3D" id="3.40.630.30">
    <property type="match status" value="1"/>
</dbReference>
<dbReference type="RefSeq" id="WP_093041530.1">
    <property type="nucleotide sequence ID" value="NZ_FNQR01000001.1"/>
</dbReference>
<keyword evidence="3" id="KW-1185">Reference proteome</keyword>
<dbReference type="STRING" id="571932.SAMN05421743_101315"/>
<dbReference type="Pfam" id="PF13302">
    <property type="entry name" value="Acetyltransf_3"/>
    <property type="match status" value="1"/>
</dbReference>
<evidence type="ECO:0000313" key="2">
    <source>
        <dbReference type="EMBL" id="SDZ81936.1"/>
    </source>
</evidence>
<dbReference type="InterPro" id="IPR000182">
    <property type="entry name" value="GNAT_dom"/>
</dbReference>
<dbReference type="SUPFAM" id="SSF55729">
    <property type="entry name" value="Acyl-CoA N-acyltransferases (Nat)"/>
    <property type="match status" value="1"/>
</dbReference>
<dbReference type="EMBL" id="FNQR01000001">
    <property type="protein sequence ID" value="SDZ81936.1"/>
    <property type="molecule type" value="Genomic_DNA"/>
</dbReference>
<dbReference type="PANTHER" id="PTHR43792">
    <property type="entry name" value="GNAT FAMILY, PUTATIVE (AFU_ORTHOLOGUE AFUA_3G00765)-RELATED-RELATED"/>
    <property type="match status" value="1"/>
</dbReference>
<feature type="domain" description="N-acetyltransferase" evidence="1">
    <location>
        <begin position="10"/>
        <end position="172"/>
    </location>
</feature>
<protein>
    <submittedName>
        <fullName evidence="2">Protein N-acetyltransferase, RimJ/RimL family</fullName>
    </submittedName>
</protein>
<dbReference type="PANTHER" id="PTHR43792:SF1">
    <property type="entry name" value="N-ACETYLTRANSFERASE DOMAIN-CONTAINING PROTEIN"/>
    <property type="match status" value="1"/>
</dbReference>
<evidence type="ECO:0000259" key="1">
    <source>
        <dbReference type="PROSITE" id="PS51186"/>
    </source>
</evidence>
<evidence type="ECO:0000313" key="3">
    <source>
        <dbReference type="Proteomes" id="UP000198584"/>
    </source>
</evidence>
<dbReference type="InterPro" id="IPR016181">
    <property type="entry name" value="Acyl_CoA_acyltransferase"/>
</dbReference>
<gene>
    <name evidence="2" type="ORF">SAMN05421743_101315</name>
</gene>
<keyword evidence="2" id="KW-0808">Transferase</keyword>